<evidence type="ECO:0000256" key="3">
    <source>
        <dbReference type="ARBA" id="ARBA00023295"/>
    </source>
</evidence>
<dbReference type="EMBL" id="CAJOBC010002044">
    <property type="protein sequence ID" value="CAF3712347.1"/>
    <property type="molecule type" value="Genomic_DNA"/>
</dbReference>
<comment type="similarity">
    <text evidence="1 4">Belongs to the glycosyl hydrolase 5 (cellulase A) family.</text>
</comment>
<proteinExistence type="inferred from homology"/>
<feature type="chain" id="PRO_5035599740" description="Glycoside hydrolase family 5 domain-containing protein" evidence="5">
    <location>
        <begin position="23"/>
        <end position="491"/>
    </location>
</feature>
<dbReference type="GO" id="GO:0000272">
    <property type="term" value="P:polysaccharide catabolic process"/>
    <property type="evidence" value="ECO:0007669"/>
    <property type="project" value="InterPro"/>
</dbReference>
<keyword evidence="5" id="KW-0732">Signal</keyword>
<accession>A0A814BXW1</accession>
<keyword evidence="3 4" id="KW-0326">Glycosidase</keyword>
<evidence type="ECO:0000259" key="6">
    <source>
        <dbReference type="Pfam" id="PF00150"/>
    </source>
</evidence>
<feature type="domain" description="Glycoside hydrolase family 5" evidence="6">
    <location>
        <begin position="35"/>
        <end position="325"/>
    </location>
</feature>
<dbReference type="Proteomes" id="UP000681722">
    <property type="component" value="Unassembled WGS sequence"/>
</dbReference>
<reference evidence="7" key="1">
    <citation type="submission" date="2021-02" db="EMBL/GenBank/DDBJ databases">
        <authorList>
            <person name="Nowell W R."/>
        </authorList>
    </citation>
    <scope>NUCLEOTIDE SEQUENCE</scope>
</reference>
<sequence>MARYPMMVFLIFGISLLHHSNSQQLFGVQSLGRDLRSHTQLLQQLGVQIVRLPFSWRLLEERGKNIFSPGYLEYLDTSVLAMEQAGIKIIFQMAQVPCWASSSSDCTKFLYRPKNYNDYADAMAFLLRRYGNRVYAWEIWNEPNLIGGWLRPECQANNGMCPRAANMNDEFMEFTDLVGAREYSDMVKITYQKMKSIDSNVIILAGSLASGDVYYLNEMYRSGIKNYFTGLAMHPYTAVYPQGHSLYGKEYGPDDCFPPTPTSKFWCFRNGVEQIRAAMVAQMDSSKSIWFTEFGFSSFDGWNGAGLQGQADHLERAIDIIRQWKFVYAACFYELSDRKNVAHREGHFGLFNSNLQIKPSGLVYIRKIKNFNGIISPTTTVTVAVTTPATSTVYPNGLISTQTPHFAWPSVPGANSYLLWVNDYGNPNIGGKINSYYFPTQANCSMNNGGLCKVTPNVRFSKQGGQWWVTAYFINGQTSTIVVNGLLFVIQ</sequence>
<dbReference type="OrthoDB" id="10360074at2759"/>
<dbReference type="GO" id="GO:0004553">
    <property type="term" value="F:hydrolase activity, hydrolyzing O-glycosyl compounds"/>
    <property type="evidence" value="ECO:0007669"/>
    <property type="project" value="InterPro"/>
</dbReference>
<keyword evidence="9" id="KW-1185">Reference proteome</keyword>
<dbReference type="InterPro" id="IPR017853">
    <property type="entry name" value="GH"/>
</dbReference>
<evidence type="ECO:0000256" key="5">
    <source>
        <dbReference type="SAM" id="SignalP"/>
    </source>
</evidence>
<gene>
    <name evidence="7" type="ORF">GPM918_LOCUS10392</name>
    <name evidence="8" type="ORF">SRO942_LOCUS10390</name>
</gene>
<evidence type="ECO:0000313" key="7">
    <source>
        <dbReference type="EMBL" id="CAF0935005.1"/>
    </source>
</evidence>
<evidence type="ECO:0000256" key="1">
    <source>
        <dbReference type="ARBA" id="ARBA00005641"/>
    </source>
</evidence>
<dbReference type="Proteomes" id="UP000663829">
    <property type="component" value="Unassembled WGS sequence"/>
</dbReference>
<dbReference type="PANTHER" id="PTHR12631:SF10">
    <property type="entry name" value="BETA-XYLOSIDASE-LIKE PROTEIN-RELATED"/>
    <property type="match status" value="1"/>
</dbReference>
<dbReference type="AlphaFoldDB" id="A0A814BXW1"/>
<organism evidence="7 9">
    <name type="scientific">Didymodactylos carnosus</name>
    <dbReference type="NCBI Taxonomy" id="1234261"/>
    <lineage>
        <taxon>Eukaryota</taxon>
        <taxon>Metazoa</taxon>
        <taxon>Spiralia</taxon>
        <taxon>Gnathifera</taxon>
        <taxon>Rotifera</taxon>
        <taxon>Eurotatoria</taxon>
        <taxon>Bdelloidea</taxon>
        <taxon>Philodinida</taxon>
        <taxon>Philodinidae</taxon>
        <taxon>Didymodactylos</taxon>
    </lineage>
</organism>
<dbReference type="InterPro" id="IPR001547">
    <property type="entry name" value="Glyco_hydro_5"/>
</dbReference>
<dbReference type="InterPro" id="IPR051923">
    <property type="entry name" value="Glycosyl_Hydrolase_39"/>
</dbReference>
<evidence type="ECO:0000256" key="4">
    <source>
        <dbReference type="RuleBase" id="RU361153"/>
    </source>
</evidence>
<dbReference type="Gene3D" id="3.20.20.80">
    <property type="entry name" value="Glycosidases"/>
    <property type="match status" value="1"/>
</dbReference>
<feature type="signal peptide" evidence="5">
    <location>
        <begin position="1"/>
        <end position="22"/>
    </location>
</feature>
<evidence type="ECO:0000256" key="2">
    <source>
        <dbReference type="ARBA" id="ARBA00022801"/>
    </source>
</evidence>
<evidence type="ECO:0000313" key="8">
    <source>
        <dbReference type="EMBL" id="CAF3712347.1"/>
    </source>
</evidence>
<evidence type="ECO:0000313" key="9">
    <source>
        <dbReference type="Proteomes" id="UP000663829"/>
    </source>
</evidence>
<dbReference type="PANTHER" id="PTHR12631">
    <property type="entry name" value="ALPHA-L-IDURONIDASE"/>
    <property type="match status" value="1"/>
</dbReference>
<protein>
    <recommendedName>
        <fullName evidence="6">Glycoside hydrolase family 5 domain-containing protein</fullName>
    </recommendedName>
</protein>
<dbReference type="EMBL" id="CAJNOQ010002045">
    <property type="protein sequence ID" value="CAF0935005.1"/>
    <property type="molecule type" value="Genomic_DNA"/>
</dbReference>
<name>A0A814BXW1_9BILA</name>
<dbReference type="SUPFAM" id="SSF51445">
    <property type="entry name" value="(Trans)glycosidases"/>
    <property type="match status" value="1"/>
</dbReference>
<keyword evidence="2 4" id="KW-0378">Hydrolase</keyword>
<dbReference type="Pfam" id="PF00150">
    <property type="entry name" value="Cellulase"/>
    <property type="match status" value="1"/>
</dbReference>
<comment type="caution">
    <text evidence="7">The sequence shown here is derived from an EMBL/GenBank/DDBJ whole genome shotgun (WGS) entry which is preliminary data.</text>
</comment>